<dbReference type="Proteomes" id="UP000244060">
    <property type="component" value="Unassembled WGS sequence"/>
</dbReference>
<organism evidence="1 2">
    <name type="scientific">Cereibacter azotoformans</name>
    <dbReference type="NCBI Taxonomy" id="43057"/>
    <lineage>
        <taxon>Bacteria</taxon>
        <taxon>Pseudomonadati</taxon>
        <taxon>Pseudomonadota</taxon>
        <taxon>Alphaproteobacteria</taxon>
        <taxon>Rhodobacterales</taxon>
        <taxon>Paracoccaceae</taxon>
        <taxon>Cereibacter</taxon>
    </lineage>
</organism>
<sequence>MTAETFLSGRAFLTPAFRIELDGRSTGPEVISDVLEVSFTDDLANIPSFEFVLHDWDPVALRPRYSSPWDANGQPFTLHDGGPEVPNFEPGARVALYLGYLEDGALPLIMEGEVVSLAPVFPASGTPTCRVRALNAFLRGLQKIRVEQNENGTPKDVVDAICAGNGVSVRWATLEAEGEAETNVEVEGTLYDEIARRAKGYGLVMTVVPPDAPGEEPVLYLARPSQSNDGPVAEFVWGRTLISFTPALSAANQVSAVVCRGGDPHAAGSAQNIEVVRTWADIGLSPEALGPARVADLETAVRGIREVIKPAGVQTVADAERAALARLQELAAEMITGAGSAIGLPALRAGKTVAMSGMGARFDGIYRLTQTTHAIGGAGYTTSFQCRKEVLDG</sequence>
<proteinExistence type="predicted"/>
<dbReference type="SUPFAM" id="SSF69279">
    <property type="entry name" value="Phage tail proteins"/>
    <property type="match status" value="1"/>
</dbReference>
<evidence type="ECO:0000313" key="1">
    <source>
        <dbReference type="EMBL" id="PTR13890.1"/>
    </source>
</evidence>
<dbReference type="RefSeq" id="WP_108222108.1">
    <property type="nucleotide sequence ID" value="NZ_CP090024.1"/>
</dbReference>
<keyword evidence="2" id="KW-1185">Reference proteome</keyword>
<dbReference type="OrthoDB" id="1907165at2"/>
<reference evidence="1 2" key="1">
    <citation type="submission" date="2018-04" db="EMBL/GenBank/DDBJ databases">
        <title>Genomic Encyclopedia of Type Strains, Phase III (KMG-III): the genomes of soil and plant-associated and newly described type strains.</title>
        <authorList>
            <person name="Whitman W."/>
        </authorList>
    </citation>
    <scope>NUCLEOTIDE SEQUENCE [LARGE SCALE GENOMIC DNA]</scope>
    <source>
        <strain evidence="1 2">KA25</strain>
    </source>
</reference>
<accession>A0A2T5JUP2</accession>
<comment type="caution">
    <text evidence="1">The sequence shown here is derived from an EMBL/GenBank/DDBJ whole genome shotgun (WGS) entry which is preliminary data.</text>
</comment>
<name>A0A2T5JUP2_9RHOB</name>
<evidence type="ECO:0008006" key="3">
    <source>
        <dbReference type="Google" id="ProtNLM"/>
    </source>
</evidence>
<protein>
    <recommendedName>
        <fullName evidence="3">Phage late control D family protein</fullName>
    </recommendedName>
</protein>
<gene>
    <name evidence="1" type="ORF">C8J28_11955</name>
</gene>
<dbReference type="EMBL" id="QAOT01000019">
    <property type="protein sequence ID" value="PTR13890.1"/>
    <property type="molecule type" value="Genomic_DNA"/>
</dbReference>
<dbReference type="AlphaFoldDB" id="A0A2T5JUP2"/>
<evidence type="ECO:0000313" key="2">
    <source>
        <dbReference type="Proteomes" id="UP000244060"/>
    </source>
</evidence>